<keyword evidence="3" id="KW-1134">Transmembrane beta strand</keyword>
<keyword evidence="6" id="KW-0472">Membrane</keyword>
<feature type="chain" id="PRO_5026205313" evidence="8">
    <location>
        <begin position="21"/>
        <end position="404"/>
    </location>
</feature>
<dbReference type="KEGG" id="psel:GM415_10830"/>
<dbReference type="GO" id="GO:0009279">
    <property type="term" value="C:cell outer membrane"/>
    <property type="evidence" value="ECO:0007669"/>
    <property type="project" value="UniProtKB-SubCell"/>
</dbReference>
<evidence type="ECO:0000256" key="7">
    <source>
        <dbReference type="ARBA" id="ARBA00023237"/>
    </source>
</evidence>
<dbReference type="InterPro" id="IPR005017">
    <property type="entry name" value="OMPP1/FadL/TodX"/>
</dbReference>
<dbReference type="GO" id="GO:0015483">
    <property type="term" value="F:long-chain fatty acid transporting porin activity"/>
    <property type="evidence" value="ECO:0007669"/>
    <property type="project" value="TreeGrafter"/>
</dbReference>
<keyword evidence="10" id="KW-1185">Reference proteome</keyword>
<dbReference type="PANTHER" id="PTHR35093">
    <property type="entry name" value="OUTER MEMBRANE PROTEIN NMB0088-RELATED"/>
    <property type="match status" value="1"/>
</dbReference>
<accession>A0A6I6JCQ6</accession>
<name>A0A6I6JCQ6_9BACT</name>
<dbReference type="PANTHER" id="PTHR35093:SF8">
    <property type="entry name" value="OUTER MEMBRANE PROTEIN NMB0088-RELATED"/>
    <property type="match status" value="1"/>
</dbReference>
<feature type="signal peptide" evidence="8">
    <location>
        <begin position="1"/>
        <end position="20"/>
    </location>
</feature>
<evidence type="ECO:0000256" key="8">
    <source>
        <dbReference type="SAM" id="SignalP"/>
    </source>
</evidence>
<comment type="similarity">
    <text evidence="2">Belongs to the OmpP1/FadL family.</text>
</comment>
<evidence type="ECO:0000256" key="4">
    <source>
        <dbReference type="ARBA" id="ARBA00022692"/>
    </source>
</evidence>
<dbReference type="Pfam" id="PF03349">
    <property type="entry name" value="Toluene_X"/>
    <property type="match status" value="1"/>
</dbReference>
<dbReference type="RefSeq" id="WP_158948045.1">
    <property type="nucleotide sequence ID" value="NZ_CP046400.1"/>
</dbReference>
<dbReference type="EMBL" id="CP046400">
    <property type="protein sequence ID" value="QGY40595.1"/>
    <property type="molecule type" value="Genomic_DNA"/>
</dbReference>
<reference evidence="9 10" key="1">
    <citation type="submission" date="2019-11" db="EMBL/GenBank/DDBJ databases">
        <authorList>
            <person name="Zheng R.K."/>
            <person name="Sun C.M."/>
        </authorList>
    </citation>
    <scope>NUCLEOTIDE SEQUENCE [LARGE SCALE GENOMIC DNA]</scope>
    <source>
        <strain evidence="9 10">SRB007</strain>
    </source>
</reference>
<evidence type="ECO:0000313" key="10">
    <source>
        <dbReference type="Proteomes" id="UP000428328"/>
    </source>
</evidence>
<dbReference type="SUPFAM" id="SSF56935">
    <property type="entry name" value="Porins"/>
    <property type="match status" value="1"/>
</dbReference>
<dbReference type="Gene3D" id="2.40.160.60">
    <property type="entry name" value="Outer membrane protein transport protein (OMPP1/FadL/TodX)"/>
    <property type="match status" value="1"/>
</dbReference>
<keyword evidence="5 8" id="KW-0732">Signal</keyword>
<organism evidence="9 10">
    <name type="scientific">Pseudodesulfovibrio cashew</name>
    <dbReference type="NCBI Taxonomy" id="2678688"/>
    <lineage>
        <taxon>Bacteria</taxon>
        <taxon>Pseudomonadati</taxon>
        <taxon>Thermodesulfobacteriota</taxon>
        <taxon>Desulfovibrionia</taxon>
        <taxon>Desulfovibrionales</taxon>
        <taxon>Desulfovibrionaceae</taxon>
    </lineage>
</organism>
<evidence type="ECO:0000313" key="9">
    <source>
        <dbReference type="EMBL" id="QGY40595.1"/>
    </source>
</evidence>
<evidence type="ECO:0000256" key="2">
    <source>
        <dbReference type="ARBA" id="ARBA00008163"/>
    </source>
</evidence>
<dbReference type="Proteomes" id="UP000428328">
    <property type="component" value="Chromosome"/>
</dbReference>
<proteinExistence type="inferred from homology"/>
<dbReference type="AlphaFoldDB" id="A0A6I6JCQ6"/>
<evidence type="ECO:0000256" key="6">
    <source>
        <dbReference type="ARBA" id="ARBA00023136"/>
    </source>
</evidence>
<keyword evidence="4" id="KW-0812">Transmembrane</keyword>
<sequence>MKRASIFFFCALFLSLTATAAYAGGFALYEWSSRGVAMGTTGYAFAGDASVVATNPALMTKLEGGHVLGGFTLISPQSTVVVDGDKNKTKANIHVVPHAYYTQQMGSNEDVWLGFGLFTRYGLGTEYDHDWIGKGSLQQVLLESISFNPNIAFKLTDNLSLAVGVEVLKGGIKIKRNINILGTDYQIDADTEGYAFGGNLALHYDVNDQWALGLTYRAPMKMYTSGSAWNQRSGASTQDDQDIHATLPGSYTFAVGYQPMDEWTWEFDVVHTRWEHTDKMVYEGAVLNSETPLHYKNTWRFQLGTEYWLKQWLALRFGYIYDQTPTRAGDASFMLPANDRQLYSTGLGFKWDKWTADWSFMYVSAKSRHDLGIDDPNVPGGADWDVDFKDGKTWVTGVSLGYSF</sequence>
<evidence type="ECO:0000256" key="1">
    <source>
        <dbReference type="ARBA" id="ARBA00004571"/>
    </source>
</evidence>
<comment type="subcellular location">
    <subcellularLocation>
        <location evidence="1">Cell outer membrane</location>
        <topology evidence="1">Multi-pass membrane protein</topology>
    </subcellularLocation>
</comment>
<evidence type="ECO:0000256" key="3">
    <source>
        <dbReference type="ARBA" id="ARBA00022452"/>
    </source>
</evidence>
<evidence type="ECO:0000256" key="5">
    <source>
        <dbReference type="ARBA" id="ARBA00022729"/>
    </source>
</evidence>
<protein>
    <submittedName>
        <fullName evidence="9">Aromatic hydrocarbon degradation protein</fullName>
    </submittedName>
</protein>
<gene>
    <name evidence="9" type="ORF">GM415_10830</name>
</gene>
<keyword evidence="7" id="KW-0998">Cell outer membrane</keyword>